<organism evidence="9 10">
    <name type="scientific">Helicobacter apodemus</name>
    <dbReference type="NCBI Taxonomy" id="135569"/>
    <lineage>
        <taxon>Bacteria</taxon>
        <taxon>Pseudomonadati</taxon>
        <taxon>Campylobacterota</taxon>
        <taxon>Epsilonproteobacteria</taxon>
        <taxon>Campylobacterales</taxon>
        <taxon>Helicobacteraceae</taxon>
        <taxon>Helicobacter</taxon>
    </lineage>
</organism>
<keyword evidence="4 7" id="KW-0812">Transmembrane</keyword>
<evidence type="ECO:0000256" key="5">
    <source>
        <dbReference type="ARBA" id="ARBA00022989"/>
    </source>
</evidence>
<evidence type="ECO:0000259" key="8">
    <source>
        <dbReference type="PROSITE" id="PS50928"/>
    </source>
</evidence>
<dbReference type="OrthoDB" id="9783218at2"/>
<evidence type="ECO:0000313" key="9">
    <source>
        <dbReference type="EMBL" id="AWI34626.1"/>
    </source>
</evidence>
<feature type="transmembrane region" description="Helical" evidence="7">
    <location>
        <begin position="195"/>
        <end position="213"/>
    </location>
</feature>
<dbReference type="InterPro" id="IPR000515">
    <property type="entry name" value="MetI-like"/>
</dbReference>
<dbReference type="PROSITE" id="PS50928">
    <property type="entry name" value="ABC_TM1"/>
    <property type="match status" value="1"/>
</dbReference>
<evidence type="ECO:0000256" key="4">
    <source>
        <dbReference type="ARBA" id="ARBA00022692"/>
    </source>
</evidence>
<evidence type="ECO:0000313" key="10">
    <source>
        <dbReference type="Proteomes" id="UP000244890"/>
    </source>
</evidence>
<keyword evidence="3" id="KW-1003">Cell membrane</keyword>
<gene>
    <name evidence="9" type="ORF">CDV25_07505</name>
</gene>
<feature type="transmembrane region" description="Helical" evidence="7">
    <location>
        <begin position="233"/>
        <end position="251"/>
    </location>
</feature>
<dbReference type="SUPFAM" id="SSF161098">
    <property type="entry name" value="MetI-like"/>
    <property type="match status" value="1"/>
</dbReference>
<sequence>MRLKIALFLSVTLIFIAIFAPLIFPHNPNIGDLQMQFSPPSSEYWLGTDHLGRDILSRLGYGARISFFSVLCISFLIVISSFSVGMIAGYKGGVVDNILMRICDVFLTFPTFVLALFFIAILGVGLVNVILAIALTHWAWYARMVRSIVLEVQTQNHIMAAKMLGGSEFKILCQHILPVVFVQMIILITLDFGHMLLHVAGLSFLGLGVQAPLAEWGVMIQDFAPFVMEYPHLMVYPGLCIFISVAIFNTLGEALRDKYALDTLKVA</sequence>
<name>A0A2U8FEZ7_9HELI</name>
<dbReference type="RefSeq" id="WP_108911427.1">
    <property type="nucleotide sequence ID" value="NZ_CP021886.1"/>
</dbReference>
<dbReference type="InterPro" id="IPR050366">
    <property type="entry name" value="BP-dependent_transpt_permease"/>
</dbReference>
<dbReference type="EMBL" id="CP021886">
    <property type="protein sequence ID" value="AWI34626.1"/>
    <property type="molecule type" value="Genomic_DNA"/>
</dbReference>
<feature type="transmembrane region" description="Helical" evidence="7">
    <location>
        <begin position="111"/>
        <end position="140"/>
    </location>
</feature>
<comment type="similarity">
    <text evidence="7">Belongs to the binding-protein-dependent transport system permease family.</text>
</comment>
<dbReference type="Proteomes" id="UP000244890">
    <property type="component" value="Chromosome"/>
</dbReference>
<evidence type="ECO:0000256" key="3">
    <source>
        <dbReference type="ARBA" id="ARBA00022475"/>
    </source>
</evidence>
<dbReference type="GO" id="GO:0071916">
    <property type="term" value="F:dipeptide transmembrane transporter activity"/>
    <property type="evidence" value="ECO:0007669"/>
    <property type="project" value="TreeGrafter"/>
</dbReference>
<dbReference type="Pfam" id="PF00528">
    <property type="entry name" value="BPD_transp_1"/>
    <property type="match status" value="1"/>
</dbReference>
<dbReference type="PANTHER" id="PTHR43386:SF1">
    <property type="entry name" value="D,D-DIPEPTIDE TRANSPORT SYSTEM PERMEASE PROTEIN DDPC-RELATED"/>
    <property type="match status" value="1"/>
</dbReference>
<dbReference type="CDD" id="cd06261">
    <property type="entry name" value="TM_PBP2"/>
    <property type="match status" value="1"/>
</dbReference>
<comment type="subcellular location">
    <subcellularLocation>
        <location evidence="1 7">Cell membrane</location>
        <topology evidence="1 7">Multi-pass membrane protein</topology>
    </subcellularLocation>
</comment>
<proteinExistence type="inferred from homology"/>
<feature type="transmembrane region" description="Helical" evidence="7">
    <location>
        <begin position="169"/>
        <end position="188"/>
    </location>
</feature>
<dbReference type="KEGG" id="had:CDV25_07505"/>
<dbReference type="NCBIfam" id="NF007738">
    <property type="entry name" value="PRK10417.1"/>
    <property type="match status" value="1"/>
</dbReference>
<dbReference type="GO" id="GO:0005886">
    <property type="term" value="C:plasma membrane"/>
    <property type="evidence" value="ECO:0007669"/>
    <property type="project" value="UniProtKB-SubCell"/>
</dbReference>
<keyword evidence="6 7" id="KW-0472">Membrane</keyword>
<dbReference type="InterPro" id="IPR035906">
    <property type="entry name" value="MetI-like_sf"/>
</dbReference>
<feature type="transmembrane region" description="Helical" evidence="7">
    <location>
        <begin position="5"/>
        <end position="24"/>
    </location>
</feature>
<dbReference type="Gene3D" id="1.10.3720.10">
    <property type="entry name" value="MetI-like"/>
    <property type="match status" value="1"/>
</dbReference>
<keyword evidence="2 7" id="KW-0813">Transport</keyword>
<evidence type="ECO:0000256" key="2">
    <source>
        <dbReference type="ARBA" id="ARBA00022448"/>
    </source>
</evidence>
<reference evidence="9 10" key="1">
    <citation type="submission" date="2017-06" db="EMBL/GenBank/DDBJ databases">
        <title>Complete genome of Helicobacter apodemus.</title>
        <authorList>
            <person name="Cho S."/>
        </authorList>
    </citation>
    <scope>NUCLEOTIDE SEQUENCE [LARGE SCALE GENOMIC DNA]</scope>
    <source>
        <strain evidence="10">SNUVETPUB-15-01</strain>
    </source>
</reference>
<evidence type="ECO:0000256" key="6">
    <source>
        <dbReference type="ARBA" id="ARBA00023136"/>
    </source>
</evidence>
<evidence type="ECO:0000256" key="1">
    <source>
        <dbReference type="ARBA" id="ARBA00004651"/>
    </source>
</evidence>
<dbReference type="AlphaFoldDB" id="A0A2U8FEZ7"/>
<protein>
    <submittedName>
        <fullName evidence="9">Nickel ABC transporter permease subunit NikC</fullName>
    </submittedName>
</protein>
<accession>A0A2U8FEZ7</accession>
<keyword evidence="5 7" id="KW-1133">Transmembrane helix</keyword>
<evidence type="ECO:0000256" key="7">
    <source>
        <dbReference type="RuleBase" id="RU363032"/>
    </source>
</evidence>
<feature type="transmembrane region" description="Helical" evidence="7">
    <location>
        <begin position="65"/>
        <end position="90"/>
    </location>
</feature>
<dbReference type="PANTHER" id="PTHR43386">
    <property type="entry name" value="OLIGOPEPTIDE TRANSPORT SYSTEM PERMEASE PROTEIN APPC"/>
    <property type="match status" value="1"/>
</dbReference>
<feature type="domain" description="ABC transmembrane type-1" evidence="8">
    <location>
        <begin position="67"/>
        <end position="252"/>
    </location>
</feature>